<accession>A0AB34K5U4</accession>
<dbReference type="InterPro" id="IPR036753">
    <property type="entry name" value="ARPC3_sf"/>
</dbReference>
<comment type="subunit">
    <text evidence="6">Component of the Arp2/3 complex.</text>
</comment>
<dbReference type="PANTHER" id="PTHR12391">
    <property type="entry name" value="ARP2/3 COMPLEX 21 KD SUBUNIT"/>
    <property type="match status" value="1"/>
</dbReference>
<evidence type="ECO:0000256" key="3">
    <source>
        <dbReference type="ARBA" id="ARBA00022490"/>
    </source>
</evidence>
<keyword evidence="5 6" id="KW-0206">Cytoskeleton</keyword>
<organism evidence="7 8">
    <name type="scientific">Prymnesium parvum</name>
    <name type="common">Toxic golden alga</name>
    <dbReference type="NCBI Taxonomy" id="97485"/>
    <lineage>
        <taxon>Eukaryota</taxon>
        <taxon>Haptista</taxon>
        <taxon>Haptophyta</taxon>
        <taxon>Prymnesiophyceae</taxon>
        <taxon>Prymnesiales</taxon>
        <taxon>Prymnesiaceae</taxon>
        <taxon>Prymnesium</taxon>
    </lineage>
</organism>
<dbReference type="GO" id="GO:0003779">
    <property type="term" value="F:actin binding"/>
    <property type="evidence" value="ECO:0007669"/>
    <property type="project" value="UniProtKB-KW"/>
</dbReference>
<evidence type="ECO:0000256" key="6">
    <source>
        <dbReference type="PIRNR" id="PIRNR016315"/>
    </source>
</evidence>
<reference evidence="7 8" key="1">
    <citation type="journal article" date="2024" name="Science">
        <title>Giant polyketide synthase enzymes in the biosynthesis of giant marine polyether toxins.</title>
        <authorList>
            <person name="Fallon T.R."/>
            <person name="Shende V.V."/>
            <person name="Wierzbicki I.H."/>
            <person name="Pendleton A.L."/>
            <person name="Watervoot N.F."/>
            <person name="Auber R.P."/>
            <person name="Gonzalez D.J."/>
            <person name="Wisecaver J.H."/>
            <person name="Moore B.S."/>
        </authorList>
    </citation>
    <scope>NUCLEOTIDE SEQUENCE [LARGE SCALE GENOMIC DNA]</scope>
    <source>
        <strain evidence="7 8">12B1</strain>
    </source>
</reference>
<dbReference type="Gene3D" id="1.10.1760.10">
    <property type="entry name" value="Actin-related protein 2/3 complex subunit 3"/>
    <property type="match status" value="2"/>
</dbReference>
<comment type="subcellular location">
    <subcellularLocation>
        <location evidence="1 6">Cytoplasm</location>
        <location evidence="1 6">Cytoskeleton</location>
    </subcellularLocation>
</comment>
<evidence type="ECO:0000313" key="7">
    <source>
        <dbReference type="EMBL" id="KAL1529878.1"/>
    </source>
</evidence>
<name>A0AB34K5U4_PRYPA</name>
<dbReference type="InterPro" id="IPR007204">
    <property type="entry name" value="ARPC3"/>
</dbReference>
<keyword evidence="8" id="KW-1185">Reference proteome</keyword>
<dbReference type="EMBL" id="JBGBPQ010000001">
    <property type="protein sequence ID" value="KAL1529878.1"/>
    <property type="molecule type" value="Genomic_DNA"/>
</dbReference>
<sequence length="141" mass="15992">MVYHSTMNDRPDVTVVCGCGILPLKTTCRGPAPPCPEGEDDIVDEVLNYFKANVLFKQFEVKGSADRVLIYLTLYVTQCLSKLTTCQSKADGVHMCRSYLKQLREEIGRRIISKVYSQDDGAPSKFWLVFSKRKFMNKSLV</sequence>
<gene>
    <name evidence="7" type="ORF">AB1Y20_000808</name>
</gene>
<evidence type="ECO:0000313" key="8">
    <source>
        <dbReference type="Proteomes" id="UP001515480"/>
    </source>
</evidence>
<dbReference type="GO" id="GO:0005885">
    <property type="term" value="C:Arp2/3 protein complex"/>
    <property type="evidence" value="ECO:0007669"/>
    <property type="project" value="UniProtKB-UniRule"/>
</dbReference>
<protein>
    <recommendedName>
        <fullName evidence="6">Actin-related protein 2/3 complex subunit 3</fullName>
    </recommendedName>
</protein>
<dbReference type="Proteomes" id="UP001515480">
    <property type="component" value="Unassembled WGS sequence"/>
</dbReference>
<keyword evidence="3 6" id="KW-0963">Cytoplasm</keyword>
<dbReference type="GO" id="GO:0030833">
    <property type="term" value="P:regulation of actin filament polymerization"/>
    <property type="evidence" value="ECO:0007669"/>
    <property type="project" value="InterPro"/>
</dbReference>
<dbReference type="Pfam" id="PF04062">
    <property type="entry name" value="P21-Arc"/>
    <property type="match status" value="2"/>
</dbReference>
<comment type="caution">
    <text evidence="7">The sequence shown here is derived from an EMBL/GenBank/DDBJ whole genome shotgun (WGS) entry which is preliminary data.</text>
</comment>
<dbReference type="SUPFAM" id="SSF69060">
    <property type="entry name" value="Arp2/3 complex 21 kDa subunit ARPC3"/>
    <property type="match status" value="1"/>
</dbReference>
<dbReference type="AlphaFoldDB" id="A0AB34K5U4"/>
<dbReference type="PIRSF" id="PIRSF016315">
    <property type="entry name" value="ARP2/3_P21-Arc"/>
    <property type="match status" value="1"/>
</dbReference>
<evidence type="ECO:0000256" key="4">
    <source>
        <dbReference type="ARBA" id="ARBA00023203"/>
    </source>
</evidence>
<comment type="function">
    <text evidence="6">Functions as component of the Arp2/3 complex which is involved in regulation of actin polymerization and together with an activating nucleation-promoting factor (NPF) mediates the formation of branched actin networks.</text>
</comment>
<evidence type="ECO:0000256" key="5">
    <source>
        <dbReference type="ARBA" id="ARBA00023212"/>
    </source>
</evidence>
<evidence type="ECO:0000256" key="1">
    <source>
        <dbReference type="ARBA" id="ARBA00004245"/>
    </source>
</evidence>
<dbReference type="GO" id="GO:0034314">
    <property type="term" value="P:Arp2/3 complex-mediated actin nucleation"/>
    <property type="evidence" value="ECO:0007669"/>
    <property type="project" value="UniProtKB-UniRule"/>
</dbReference>
<comment type="similarity">
    <text evidence="2 6">Belongs to the ARPC3 family.</text>
</comment>
<evidence type="ECO:0000256" key="2">
    <source>
        <dbReference type="ARBA" id="ARBA00010856"/>
    </source>
</evidence>
<keyword evidence="4 6" id="KW-0009">Actin-binding</keyword>
<proteinExistence type="inferred from homology"/>